<name>A0ABP6TDT5_9ACTN</name>
<dbReference type="RefSeq" id="WP_345733670.1">
    <property type="nucleotide sequence ID" value="NZ_BAAAYN010000079.1"/>
</dbReference>
<dbReference type="InterPro" id="IPR000157">
    <property type="entry name" value="TIR_dom"/>
</dbReference>
<dbReference type="EMBL" id="BAAAYN010000079">
    <property type="protein sequence ID" value="GAA3398246.1"/>
    <property type="molecule type" value="Genomic_DNA"/>
</dbReference>
<dbReference type="PROSITE" id="PS50104">
    <property type="entry name" value="TIR"/>
    <property type="match status" value="1"/>
</dbReference>
<protein>
    <recommendedName>
        <fullName evidence="1">TIR domain-containing protein</fullName>
    </recommendedName>
</protein>
<evidence type="ECO:0000259" key="1">
    <source>
        <dbReference type="PROSITE" id="PS50104"/>
    </source>
</evidence>
<keyword evidence="3" id="KW-1185">Reference proteome</keyword>
<dbReference type="SMART" id="SM00255">
    <property type="entry name" value="TIR"/>
    <property type="match status" value="1"/>
</dbReference>
<reference evidence="3" key="1">
    <citation type="journal article" date="2019" name="Int. J. Syst. Evol. Microbiol.">
        <title>The Global Catalogue of Microorganisms (GCM) 10K type strain sequencing project: providing services to taxonomists for standard genome sequencing and annotation.</title>
        <authorList>
            <consortium name="The Broad Institute Genomics Platform"/>
            <consortium name="The Broad Institute Genome Sequencing Center for Infectious Disease"/>
            <person name="Wu L."/>
            <person name="Ma J."/>
        </authorList>
    </citation>
    <scope>NUCLEOTIDE SEQUENCE [LARGE SCALE GENOMIC DNA]</scope>
    <source>
        <strain evidence="3">JCM 9458</strain>
    </source>
</reference>
<comment type="caution">
    <text evidence="2">The sequence shown here is derived from an EMBL/GenBank/DDBJ whole genome shotgun (WGS) entry which is preliminary data.</text>
</comment>
<dbReference type="Gene3D" id="3.40.50.10140">
    <property type="entry name" value="Toll/interleukin-1 receptor homology (TIR) domain"/>
    <property type="match status" value="1"/>
</dbReference>
<evidence type="ECO:0000313" key="3">
    <source>
        <dbReference type="Proteomes" id="UP001501676"/>
    </source>
</evidence>
<organism evidence="2 3">
    <name type="scientific">Cryptosporangium minutisporangium</name>
    <dbReference type="NCBI Taxonomy" id="113569"/>
    <lineage>
        <taxon>Bacteria</taxon>
        <taxon>Bacillati</taxon>
        <taxon>Actinomycetota</taxon>
        <taxon>Actinomycetes</taxon>
        <taxon>Cryptosporangiales</taxon>
        <taxon>Cryptosporangiaceae</taxon>
        <taxon>Cryptosporangium</taxon>
    </lineage>
</organism>
<dbReference type="Pfam" id="PF13676">
    <property type="entry name" value="TIR_2"/>
    <property type="match status" value="1"/>
</dbReference>
<dbReference type="InterPro" id="IPR035897">
    <property type="entry name" value="Toll_tir_struct_dom_sf"/>
</dbReference>
<feature type="domain" description="TIR" evidence="1">
    <location>
        <begin position="7"/>
        <end position="140"/>
    </location>
</feature>
<dbReference type="SUPFAM" id="SSF52200">
    <property type="entry name" value="Toll/Interleukin receptor TIR domain"/>
    <property type="match status" value="1"/>
</dbReference>
<dbReference type="Proteomes" id="UP001501676">
    <property type="component" value="Unassembled WGS sequence"/>
</dbReference>
<evidence type="ECO:0000313" key="2">
    <source>
        <dbReference type="EMBL" id="GAA3398246.1"/>
    </source>
</evidence>
<sequence length="180" mass="19566">MGSGVAPGWDVFVSYTSADRKWAEWIAWVLEDAGLRVVVQVWDFVPGTAWVSKMDEAVRDSARTLAVCSPSYLSSSTYRSVEWQMAFRADPRGESRRLIPVIVRPCELPGVLGGLTWIDLTDRNEREAEEFLVAKLAAAGGRAKPERRPGLPGGVAVAAAAGSGYARTTWSLSIAGPTRR</sequence>
<accession>A0ABP6TDT5</accession>
<gene>
    <name evidence="2" type="ORF">GCM10020369_81200</name>
</gene>
<proteinExistence type="predicted"/>